<dbReference type="SUPFAM" id="SSF58104">
    <property type="entry name" value="Methyl-accepting chemotaxis protein (MCP) signaling domain"/>
    <property type="match status" value="1"/>
</dbReference>
<gene>
    <name evidence="2" type="ORF">GCM10010916_34900</name>
</gene>
<feature type="region of interest" description="Disordered" evidence="1">
    <location>
        <begin position="19"/>
        <end position="53"/>
    </location>
</feature>
<proteinExistence type="predicted"/>
<comment type="caution">
    <text evidence="2">The sequence shown here is derived from an EMBL/GenBank/DDBJ whole genome shotgun (WGS) entry which is preliminary data.</text>
</comment>
<reference evidence="2" key="2">
    <citation type="submission" date="2020-09" db="EMBL/GenBank/DDBJ databases">
        <authorList>
            <person name="Sun Q."/>
            <person name="Zhou Y."/>
        </authorList>
    </citation>
    <scope>NUCLEOTIDE SEQUENCE</scope>
    <source>
        <strain evidence="2">CGMCC 1.12987</strain>
    </source>
</reference>
<evidence type="ECO:0000313" key="3">
    <source>
        <dbReference type="Proteomes" id="UP000644756"/>
    </source>
</evidence>
<dbReference type="Proteomes" id="UP000644756">
    <property type="component" value="Unassembled WGS sequence"/>
</dbReference>
<dbReference type="EMBL" id="BMGR01000012">
    <property type="protein sequence ID" value="GGG14985.1"/>
    <property type="molecule type" value="Genomic_DNA"/>
</dbReference>
<feature type="compositionally biased region" description="Polar residues" evidence="1">
    <location>
        <begin position="24"/>
        <end position="36"/>
    </location>
</feature>
<sequence>MLIKGIVVSMDSVSRFMQKGSAASRETSAASQQQLATMEDMANSAKSPAHLAEEMQRKLTKFSL</sequence>
<dbReference type="Gene3D" id="1.10.287.950">
    <property type="entry name" value="Methyl-accepting chemotaxis protein"/>
    <property type="match status" value="1"/>
</dbReference>
<keyword evidence="3" id="KW-1185">Reference proteome</keyword>
<evidence type="ECO:0000256" key="1">
    <source>
        <dbReference type="SAM" id="MobiDB-lite"/>
    </source>
</evidence>
<dbReference type="AlphaFoldDB" id="A0A917FZ82"/>
<evidence type="ECO:0000313" key="2">
    <source>
        <dbReference type="EMBL" id="GGG14985.1"/>
    </source>
</evidence>
<organism evidence="2 3">
    <name type="scientific">Paenibacillus abyssi</name>
    <dbReference type="NCBI Taxonomy" id="1340531"/>
    <lineage>
        <taxon>Bacteria</taxon>
        <taxon>Bacillati</taxon>
        <taxon>Bacillota</taxon>
        <taxon>Bacilli</taxon>
        <taxon>Bacillales</taxon>
        <taxon>Paenibacillaceae</taxon>
        <taxon>Paenibacillus</taxon>
    </lineage>
</organism>
<accession>A0A917FZ82</accession>
<protein>
    <submittedName>
        <fullName evidence="2">Uncharacterized protein</fullName>
    </submittedName>
</protein>
<name>A0A917FZ82_9BACL</name>
<reference evidence="2" key="1">
    <citation type="journal article" date="2014" name="Int. J. Syst. Evol. Microbiol.">
        <title>Complete genome sequence of Corynebacterium casei LMG S-19264T (=DSM 44701T), isolated from a smear-ripened cheese.</title>
        <authorList>
            <consortium name="US DOE Joint Genome Institute (JGI-PGF)"/>
            <person name="Walter F."/>
            <person name="Albersmeier A."/>
            <person name="Kalinowski J."/>
            <person name="Ruckert C."/>
        </authorList>
    </citation>
    <scope>NUCLEOTIDE SEQUENCE</scope>
    <source>
        <strain evidence="2">CGMCC 1.12987</strain>
    </source>
</reference>